<dbReference type="Pfam" id="PF00251">
    <property type="entry name" value="Glyco_hydro_32N"/>
    <property type="match status" value="1"/>
</dbReference>
<comment type="subcellular location">
    <subcellularLocation>
        <location evidence="9">Cytoplasm</location>
    </subcellularLocation>
</comment>
<dbReference type="SUPFAM" id="SSF49899">
    <property type="entry name" value="Concanavalin A-like lectins/glucanases"/>
    <property type="match status" value="1"/>
</dbReference>
<evidence type="ECO:0000259" key="11">
    <source>
        <dbReference type="Pfam" id="PF08244"/>
    </source>
</evidence>
<reference evidence="13" key="1">
    <citation type="submission" date="2016-10" db="EMBL/GenBank/DDBJ databases">
        <authorList>
            <person name="Varghese N."/>
            <person name="Submissions S."/>
        </authorList>
    </citation>
    <scope>NUCLEOTIDE SEQUENCE [LARGE SCALE GENOMIC DNA]</scope>
    <source>
        <strain evidence="13">S1b</strain>
    </source>
</reference>
<dbReference type="InterPro" id="IPR006232">
    <property type="entry name" value="Suc6P_hydrolase"/>
</dbReference>
<dbReference type="InterPro" id="IPR001362">
    <property type="entry name" value="Glyco_hydro_32"/>
</dbReference>
<feature type="domain" description="Glycosyl hydrolase family 32 N-terminal" evidence="10">
    <location>
        <begin position="28"/>
        <end position="339"/>
    </location>
</feature>
<comment type="catalytic activity">
    <reaction evidence="8">
        <text>Hydrolysis of terminal non-reducing beta-D-fructofuranoside residues in beta-D-fructofuranosides.</text>
        <dbReference type="EC" id="3.2.1.26"/>
    </reaction>
</comment>
<dbReference type="CDD" id="cd08996">
    <property type="entry name" value="GH32_FFase"/>
    <property type="match status" value="1"/>
</dbReference>
<keyword evidence="13" id="KW-1185">Reference proteome</keyword>
<dbReference type="InterPro" id="IPR013320">
    <property type="entry name" value="ConA-like_dom_sf"/>
</dbReference>
<dbReference type="InterPro" id="IPR013148">
    <property type="entry name" value="Glyco_hydro_32_N"/>
</dbReference>
<dbReference type="Proteomes" id="UP000182471">
    <property type="component" value="Unassembled WGS sequence"/>
</dbReference>
<evidence type="ECO:0000256" key="1">
    <source>
        <dbReference type="ARBA" id="ARBA00004914"/>
    </source>
</evidence>
<keyword evidence="9" id="KW-0963">Cytoplasm</keyword>
<organism evidence="12 13">
    <name type="scientific">Lachnobacterium bovis</name>
    <dbReference type="NCBI Taxonomy" id="140626"/>
    <lineage>
        <taxon>Bacteria</taxon>
        <taxon>Bacillati</taxon>
        <taxon>Bacillota</taxon>
        <taxon>Clostridia</taxon>
        <taxon>Lachnospirales</taxon>
        <taxon>Lachnospiraceae</taxon>
        <taxon>Lachnobacterium</taxon>
    </lineage>
</organism>
<evidence type="ECO:0000256" key="6">
    <source>
        <dbReference type="ARBA" id="ARBA00023295"/>
    </source>
</evidence>
<keyword evidence="6 8" id="KW-0326">Glycosidase</keyword>
<keyword evidence="5 8" id="KW-0378">Hydrolase</keyword>
<dbReference type="InterPro" id="IPR018053">
    <property type="entry name" value="Glyco_hydro_32_AS"/>
</dbReference>
<evidence type="ECO:0000259" key="10">
    <source>
        <dbReference type="Pfam" id="PF00251"/>
    </source>
</evidence>
<evidence type="ECO:0000256" key="9">
    <source>
        <dbReference type="RuleBase" id="RU365015"/>
    </source>
</evidence>
<evidence type="ECO:0000256" key="7">
    <source>
        <dbReference type="ARBA" id="ARBA00033367"/>
    </source>
</evidence>
<comment type="pathway">
    <text evidence="1 9">Glycan biosynthesis; sucrose metabolism.</text>
</comment>
<dbReference type="SUPFAM" id="SSF75005">
    <property type="entry name" value="Arabinanase/levansucrase/invertase"/>
    <property type="match status" value="1"/>
</dbReference>
<dbReference type="EC" id="3.2.1.26" evidence="3 8"/>
<dbReference type="AlphaFoldDB" id="A0A1H9QZX4"/>
<dbReference type="InterPro" id="IPR013189">
    <property type="entry name" value="Glyco_hydro_32_C"/>
</dbReference>
<dbReference type="Pfam" id="PF08244">
    <property type="entry name" value="Glyco_hydro_32C"/>
    <property type="match status" value="1"/>
</dbReference>
<evidence type="ECO:0000256" key="5">
    <source>
        <dbReference type="ARBA" id="ARBA00022801"/>
    </source>
</evidence>
<dbReference type="GO" id="GO:0005737">
    <property type="term" value="C:cytoplasm"/>
    <property type="evidence" value="ECO:0007669"/>
    <property type="project" value="UniProtKB-SubCell"/>
</dbReference>
<dbReference type="PROSITE" id="PS00609">
    <property type="entry name" value="GLYCOSYL_HYDROL_F32"/>
    <property type="match status" value="1"/>
</dbReference>
<evidence type="ECO:0000313" key="12">
    <source>
        <dbReference type="EMBL" id="SER66026.1"/>
    </source>
</evidence>
<keyword evidence="9" id="KW-0119">Carbohydrate metabolism</keyword>
<dbReference type="Gene3D" id="2.60.120.560">
    <property type="entry name" value="Exo-inulinase, domain 1"/>
    <property type="match status" value="1"/>
</dbReference>
<dbReference type="InterPro" id="IPR023296">
    <property type="entry name" value="Glyco_hydro_beta-prop_sf"/>
</dbReference>
<dbReference type="GO" id="GO:0005985">
    <property type="term" value="P:sucrose metabolic process"/>
    <property type="evidence" value="ECO:0007669"/>
    <property type="project" value="UniProtKB-UniPathway"/>
</dbReference>
<dbReference type="PANTHER" id="PTHR43101:SF1">
    <property type="entry name" value="BETA-FRUCTOSIDASE"/>
    <property type="match status" value="1"/>
</dbReference>
<evidence type="ECO:0000313" key="13">
    <source>
        <dbReference type="Proteomes" id="UP000182471"/>
    </source>
</evidence>
<accession>A0A1H9QZX4</accession>
<dbReference type="OrthoDB" id="9759709at2"/>
<comment type="function">
    <text evidence="9">Enables the bacterium to metabolize sucrose as a sole carbon source.</text>
</comment>
<dbReference type="UniPathway" id="UPA00238"/>
<dbReference type="NCBIfam" id="TIGR01322">
    <property type="entry name" value="scrB_fam"/>
    <property type="match status" value="1"/>
</dbReference>
<dbReference type="EMBL" id="FOGW01000007">
    <property type="protein sequence ID" value="SER66026.1"/>
    <property type="molecule type" value="Genomic_DNA"/>
</dbReference>
<dbReference type="RefSeq" id="WP_022748753.1">
    <property type="nucleotide sequence ID" value="NZ_FOGW01000007.1"/>
</dbReference>
<evidence type="ECO:0000256" key="3">
    <source>
        <dbReference type="ARBA" id="ARBA00012758"/>
    </source>
</evidence>
<dbReference type="Gene3D" id="2.115.10.20">
    <property type="entry name" value="Glycosyl hydrolase domain, family 43"/>
    <property type="match status" value="1"/>
</dbReference>
<dbReference type="SMART" id="SM00640">
    <property type="entry name" value="Glyco_32"/>
    <property type="match status" value="1"/>
</dbReference>
<evidence type="ECO:0000256" key="2">
    <source>
        <dbReference type="ARBA" id="ARBA00009902"/>
    </source>
</evidence>
<comment type="similarity">
    <text evidence="2 8">Belongs to the glycosyl hydrolase 32 family.</text>
</comment>
<protein>
    <recommendedName>
        <fullName evidence="4 8">Sucrose-6-phosphate hydrolase</fullName>
        <ecNumber evidence="3 8">3.2.1.26</ecNumber>
    </recommendedName>
    <alternativeName>
        <fullName evidence="7 9">Invertase</fullName>
    </alternativeName>
</protein>
<evidence type="ECO:0000256" key="4">
    <source>
        <dbReference type="ARBA" id="ARBA00019623"/>
    </source>
</evidence>
<gene>
    <name evidence="12" type="ORF">SAMN02910429_00711</name>
</gene>
<sequence length="496" mass="57501">MTRKLFKAREYEEKYSKEITKEERPDFHLTPYVGWMNDPNGFSYYKDKYHLFYQYHPYDTNWGPMHWGHAVSEDLLHWEYLPVSLACDMPYDKDGVFSGSAVELDDGRHLLMYTGVKETQVKRAKHPQVRQMQCIAIGDGKEYEKYENNPVIDETKLPKGASLVDFRDPKIVKTSDNTFLAYMGSRDEQKSGQILVYESKDALNWKFKSVLIKNNGRLGTMWECPDVFELEGYDVLLASPQDVTADQFEGLTGNVPLAAVGHIDKEAQKMHDEDFQVADYGMDFYAHQTVLSPDGRRIMIGWLQNWDSCSNRIPDTKWYGQMSVPRELHIKDGKLYQTPIKELENYRENQVLKKDFVLQGQDQTIEGLEGRTIDTTFEIALNEESFNKFEIKFASNANKNRFCSLLYRKDDNTITLDRLYSGTQRALMHQKSCKLDDGASTLKLRLVLDKYSAELFINDGQKVMSMSFYTELDAQEITLSTDGKVKMSVEKYDLKM</sequence>
<name>A0A1H9QZX4_9FIRM</name>
<dbReference type="InterPro" id="IPR051214">
    <property type="entry name" value="GH32_Enzymes"/>
</dbReference>
<evidence type="ECO:0000256" key="8">
    <source>
        <dbReference type="RuleBase" id="RU362110"/>
    </source>
</evidence>
<feature type="domain" description="Glycosyl hydrolase family 32 C-terminal" evidence="11">
    <location>
        <begin position="342"/>
        <end position="489"/>
    </location>
</feature>
<dbReference type="PANTHER" id="PTHR43101">
    <property type="entry name" value="BETA-FRUCTOSIDASE"/>
    <property type="match status" value="1"/>
</dbReference>
<dbReference type="GO" id="GO:0004564">
    <property type="term" value="F:beta-fructofuranosidase activity"/>
    <property type="evidence" value="ECO:0007669"/>
    <property type="project" value="UniProtKB-EC"/>
</dbReference>
<proteinExistence type="inferred from homology"/>